<feature type="compositionally biased region" description="Basic and acidic residues" evidence="2">
    <location>
        <begin position="199"/>
        <end position="221"/>
    </location>
</feature>
<dbReference type="SUPFAM" id="SSF54695">
    <property type="entry name" value="POZ domain"/>
    <property type="match status" value="1"/>
</dbReference>
<dbReference type="AlphaFoldDB" id="A0A7R8CGJ9"/>
<evidence type="ECO:0000313" key="4">
    <source>
        <dbReference type="Proteomes" id="UP000675881"/>
    </source>
</evidence>
<dbReference type="InterPro" id="IPR000210">
    <property type="entry name" value="BTB/POZ_dom"/>
</dbReference>
<dbReference type="GO" id="GO:0003677">
    <property type="term" value="F:DNA binding"/>
    <property type="evidence" value="ECO:0007669"/>
    <property type="project" value="InterPro"/>
</dbReference>
<dbReference type="PROSITE" id="PS50097">
    <property type="entry name" value="BTB"/>
    <property type="match status" value="1"/>
</dbReference>
<dbReference type="InterPro" id="IPR011333">
    <property type="entry name" value="SKP1/BTB/POZ_sf"/>
</dbReference>
<dbReference type="EMBL" id="HG994591">
    <property type="protein sequence ID" value="CAF2816477.1"/>
    <property type="molecule type" value="Genomic_DNA"/>
</dbReference>
<dbReference type="InterPro" id="IPR051095">
    <property type="entry name" value="Dros_DevTransReg"/>
</dbReference>
<dbReference type="CDD" id="cd18315">
    <property type="entry name" value="BTB_POZ_BAB-like"/>
    <property type="match status" value="1"/>
</dbReference>
<dbReference type="GO" id="GO:0005634">
    <property type="term" value="C:nucleus"/>
    <property type="evidence" value="ECO:0007669"/>
    <property type="project" value="TreeGrafter"/>
</dbReference>
<dbReference type="GO" id="GO:0006357">
    <property type="term" value="P:regulation of transcription by RNA polymerase II"/>
    <property type="evidence" value="ECO:0007669"/>
    <property type="project" value="TreeGrafter"/>
</dbReference>
<keyword evidence="4" id="KW-1185">Reference proteome</keyword>
<protein>
    <submittedName>
        <fullName evidence="3">Uncharacterized protein</fullName>
    </submittedName>
</protein>
<feature type="compositionally biased region" description="Basic residues" evidence="2">
    <location>
        <begin position="176"/>
        <end position="185"/>
    </location>
</feature>
<dbReference type="PANTHER" id="PTHR23110:SF101">
    <property type="entry name" value="PROTEIN JIM LOVELL"/>
    <property type="match status" value="1"/>
</dbReference>
<evidence type="ECO:0000313" key="3">
    <source>
        <dbReference type="EMBL" id="CAF2816477.1"/>
    </source>
</evidence>
<gene>
    <name evidence="3" type="ORF">LSAA_3700</name>
</gene>
<proteinExistence type="predicted"/>
<dbReference type="SMART" id="SM00225">
    <property type="entry name" value="BTB"/>
    <property type="match status" value="1"/>
</dbReference>
<dbReference type="InterPro" id="IPR007889">
    <property type="entry name" value="HTH_Psq"/>
</dbReference>
<reference evidence="3" key="1">
    <citation type="submission" date="2021-02" db="EMBL/GenBank/DDBJ databases">
        <authorList>
            <person name="Bekaert M."/>
        </authorList>
    </citation>
    <scope>NUCLEOTIDE SEQUENCE</scope>
    <source>
        <strain evidence="3">IoA-00</strain>
    </source>
</reference>
<name>A0A7R8CGJ9_LEPSM</name>
<accession>A0A7R8CGJ9</accession>
<feature type="region of interest" description="Disordered" evidence="2">
    <location>
        <begin position="132"/>
        <end position="221"/>
    </location>
</feature>
<dbReference type="Proteomes" id="UP000675881">
    <property type="component" value="Chromosome 12"/>
</dbReference>
<organism evidence="3 4">
    <name type="scientific">Lepeophtheirus salmonis</name>
    <name type="common">Salmon louse</name>
    <name type="synonym">Caligus salmonis</name>
    <dbReference type="NCBI Taxonomy" id="72036"/>
    <lineage>
        <taxon>Eukaryota</taxon>
        <taxon>Metazoa</taxon>
        <taxon>Ecdysozoa</taxon>
        <taxon>Arthropoda</taxon>
        <taxon>Crustacea</taxon>
        <taxon>Multicrustacea</taxon>
        <taxon>Hexanauplia</taxon>
        <taxon>Copepoda</taxon>
        <taxon>Siphonostomatoida</taxon>
        <taxon>Caligidae</taxon>
        <taxon>Lepeophtheirus</taxon>
    </lineage>
</organism>
<sequence length="624" mass="70062">MASQHYSLRWNNHQSHVLSAFDTLLQNEALVDCTLVCEDTSVRAHKVVLSACSPYFQKIFTDNVCKHPIIVLKDIKGWEAQCIVDFMYKGETSVPESQLTSLIKAAESLKVRGLTSSDQYRRRIYSPICNSNSSITSSTRPEEIQPSNKVPHMSHPFSSTAVESRSTSPTIANSCPRRKQARPRRRSGDSIGNSSLDLSKTERKSPTNACEDHLPENLSMKRTDSSPAINLVKTETLLEPLSREHESTDDIKISYHSFSEKSPKYGQIQEQEARVEALQALNYMASGGGIPTHFALNTLPSTTTNGLLSHHSVRTSTNNAYNENSEKNGFEFQRISIDRSKMSEEEAFEHAIEMIQTRQMGFRKAADFFSVCTLYKTARKRGIYAEIKKQNQAQQSLSKVPSNVQHFADMGVYKQLKKKSHLTKEIIFPHLPSDSDTMKAYKSPNNNNNISTSNNNTDYTTNIIELQKKLFVTHHKHQQKSSENTYISAVPKKGLHSSSTEIFHCQSRSIPCAMINTSSSTIQPSYTCLNTTSSPIGHNSSRQNDYVLSKLQTSQFVFVRGGPAHKCLQSLYVGSVKVLQMSCKYCDIHLGSLLEQISIDRLKPGIVQDNNIPAHLLFEKEKNP</sequence>
<dbReference type="Gene3D" id="3.30.710.10">
    <property type="entry name" value="Potassium Channel Kv1.1, Chain A"/>
    <property type="match status" value="1"/>
</dbReference>
<keyword evidence="1" id="KW-0539">Nucleus</keyword>
<dbReference type="PANTHER" id="PTHR23110">
    <property type="entry name" value="BTB DOMAIN TRANSCRIPTION FACTOR"/>
    <property type="match status" value="1"/>
</dbReference>
<dbReference type="Pfam" id="PF00651">
    <property type="entry name" value="BTB"/>
    <property type="match status" value="1"/>
</dbReference>
<evidence type="ECO:0000256" key="2">
    <source>
        <dbReference type="SAM" id="MobiDB-lite"/>
    </source>
</evidence>
<feature type="compositionally biased region" description="Polar residues" evidence="2">
    <location>
        <begin position="156"/>
        <end position="173"/>
    </location>
</feature>
<dbReference type="Pfam" id="PF05225">
    <property type="entry name" value="HTH_psq"/>
    <property type="match status" value="1"/>
</dbReference>
<dbReference type="OrthoDB" id="10261408at2759"/>
<evidence type="ECO:0000256" key="1">
    <source>
        <dbReference type="ARBA" id="ARBA00023242"/>
    </source>
</evidence>